<dbReference type="Pfam" id="PF00109">
    <property type="entry name" value="ketoacyl-synt"/>
    <property type="match status" value="1"/>
</dbReference>
<dbReference type="PANTHER" id="PTHR43074">
    <property type="entry name" value="OMEGA-3 POLYUNSATURATED FATTY ACID SYNTHASE PFAB-RELATED"/>
    <property type="match status" value="1"/>
</dbReference>
<evidence type="ECO:0000313" key="3">
    <source>
        <dbReference type="EMBL" id="GAH15574.1"/>
    </source>
</evidence>
<dbReference type="InterPro" id="IPR052568">
    <property type="entry name" value="PKS-FAS_Synthase"/>
</dbReference>
<dbReference type="InterPro" id="IPR014030">
    <property type="entry name" value="Ketoacyl_synth_N"/>
</dbReference>
<dbReference type="PROSITE" id="PS52004">
    <property type="entry name" value="KS3_2"/>
    <property type="match status" value="1"/>
</dbReference>
<feature type="non-terminal residue" evidence="3">
    <location>
        <position position="1"/>
    </location>
</feature>
<evidence type="ECO:0000256" key="1">
    <source>
        <dbReference type="ARBA" id="ARBA00022679"/>
    </source>
</evidence>
<dbReference type="Gene3D" id="3.40.47.10">
    <property type="match status" value="1"/>
</dbReference>
<dbReference type="GO" id="GO:0004315">
    <property type="term" value="F:3-oxoacyl-[acyl-carrier-protein] synthase activity"/>
    <property type="evidence" value="ECO:0007669"/>
    <property type="project" value="InterPro"/>
</dbReference>
<dbReference type="InterPro" id="IPR020841">
    <property type="entry name" value="PKS_Beta-ketoAc_synthase_dom"/>
</dbReference>
<organism evidence="3">
    <name type="scientific">marine sediment metagenome</name>
    <dbReference type="NCBI Taxonomy" id="412755"/>
    <lineage>
        <taxon>unclassified sequences</taxon>
        <taxon>metagenomes</taxon>
        <taxon>ecological metagenomes</taxon>
    </lineage>
</organism>
<gene>
    <name evidence="3" type="ORF">S01H4_58541</name>
</gene>
<evidence type="ECO:0000259" key="2">
    <source>
        <dbReference type="PROSITE" id="PS52004"/>
    </source>
</evidence>
<name>X1EEL5_9ZZZZ</name>
<dbReference type="InterPro" id="IPR018201">
    <property type="entry name" value="Ketoacyl_synth_AS"/>
</dbReference>
<dbReference type="CDD" id="cd00833">
    <property type="entry name" value="PKS"/>
    <property type="match status" value="1"/>
</dbReference>
<sequence>RLDLGGSNFVVDAACASSLSAMGVACRELIAKASDMVITGGVDAINTVLMFMCFSRTPALSKTGDIRPLSSKADGTIIGEGTVLFALRRLEDAERDGDDIYAVIHACGSSSDGLGKSIYNPVAEGQSKAIKRAYQQTPFGIEEVELIEAHGTGTIAGDKAEFEGLTIAMGEQKKKQTCALGTIKSQIGHTKSTAGAAGVFKCVMALHHNISTRLIES</sequence>
<dbReference type="InterPro" id="IPR016039">
    <property type="entry name" value="Thiolase-like"/>
</dbReference>
<comment type="caution">
    <text evidence="3">The sequence shown here is derived from an EMBL/GenBank/DDBJ whole genome shotgun (WGS) entry which is preliminary data.</text>
</comment>
<feature type="non-terminal residue" evidence="3">
    <location>
        <position position="217"/>
    </location>
</feature>
<protein>
    <recommendedName>
        <fullName evidence="2">Ketosynthase family 3 (KS3) domain-containing protein</fullName>
    </recommendedName>
</protein>
<dbReference type="SUPFAM" id="SSF53901">
    <property type="entry name" value="Thiolase-like"/>
    <property type="match status" value="1"/>
</dbReference>
<dbReference type="SMART" id="SM00825">
    <property type="entry name" value="PKS_KS"/>
    <property type="match status" value="1"/>
</dbReference>
<dbReference type="Pfam" id="PF02801">
    <property type="entry name" value="Ketoacyl-synt_C"/>
    <property type="match status" value="1"/>
</dbReference>
<dbReference type="PANTHER" id="PTHR43074:SF1">
    <property type="entry name" value="BETA-KETOACYL SYNTHASE FAMILY PROTEIN-RELATED"/>
    <property type="match status" value="1"/>
</dbReference>
<dbReference type="GO" id="GO:0006633">
    <property type="term" value="P:fatty acid biosynthetic process"/>
    <property type="evidence" value="ECO:0007669"/>
    <property type="project" value="InterPro"/>
</dbReference>
<dbReference type="InterPro" id="IPR014031">
    <property type="entry name" value="Ketoacyl_synth_C"/>
</dbReference>
<dbReference type="PROSITE" id="PS00606">
    <property type="entry name" value="KS3_1"/>
    <property type="match status" value="1"/>
</dbReference>
<dbReference type="AlphaFoldDB" id="X1EEL5"/>
<proteinExistence type="predicted"/>
<feature type="domain" description="Ketosynthase family 3 (KS3)" evidence="2">
    <location>
        <begin position="1"/>
        <end position="217"/>
    </location>
</feature>
<reference evidence="3" key="1">
    <citation type="journal article" date="2014" name="Front. Microbiol.">
        <title>High frequency of phylogenetically diverse reductive dehalogenase-homologous genes in deep subseafloor sedimentary metagenomes.</title>
        <authorList>
            <person name="Kawai M."/>
            <person name="Futagami T."/>
            <person name="Toyoda A."/>
            <person name="Takaki Y."/>
            <person name="Nishi S."/>
            <person name="Hori S."/>
            <person name="Arai W."/>
            <person name="Tsubouchi T."/>
            <person name="Morono Y."/>
            <person name="Uchiyama I."/>
            <person name="Ito T."/>
            <person name="Fujiyama A."/>
            <person name="Inagaki F."/>
            <person name="Takami H."/>
        </authorList>
    </citation>
    <scope>NUCLEOTIDE SEQUENCE</scope>
    <source>
        <strain evidence="3">Expedition CK06-06</strain>
    </source>
</reference>
<accession>X1EEL5</accession>
<keyword evidence="1" id="KW-0808">Transferase</keyword>
<dbReference type="EMBL" id="BART01034205">
    <property type="protein sequence ID" value="GAH15574.1"/>
    <property type="molecule type" value="Genomic_DNA"/>
</dbReference>